<dbReference type="AlphaFoldDB" id="A0A4Y2HL42"/>
<gene>
    <name evidence="1" type="ORF">AVEN_169763_1</name>
</gene>
<dbReference type="Proteomes" id="UP000499080">
    <property type="component" value="Unassembled WGS sequence"/>
</dbReference>
<organism evidence="1 2">
    <name type="scientific">Araneus ventricosus</name>
    <name type="common">Orbweaver spider</name>
    <name type="synonym">Epeira ventricosa</name>
    <dbReference type="NCBI Taxonomy" id="182803"/>
    <lineage>
        <taxon>Eukaryota</taxon>
        <taxon>Metazoa</taxon>
        <taxon>Ecdysozoa</taxon>
        <taxon>Arthropoda</taxon>
        <taxon>Chelicerata</taxon>
        <taxon>Arachnida</taxon>
        <taxon>Araneae</taxon>
        <taxon>Araneomorphae</taxon>
        <taxon>Entelegynae</taxon>
        <taxon>Araneoidea</taxon>
        <taxon>Araneidae</taxon>
        <taxon>Araneus</taxon>
    </lineage>
</organism>
<sequence length="117" mass="13573">MVTKLKIWSRGPMVLQTGPICIRPICSAAPFHICRFGTHHVYHREGPEDLIFRARLASGVVGSNSRMETARRRSSITGRISSRRRICGQEEETERRRRLWAIPYQIIKGWTPKVVRF</sequence>
<dbReference type="EMBL" id="BGPR01002007">
    <property type="protein sequence ID" value="GBM66091.1"/>
    <property type="molecule type" value="Genomic_DNA"/>
</dbReference>
<evidence type="ECO:0000313" key="2">
    <source>
        <dbReference type="Proteomes" id="UP000499080"/>
    </source>
</evidence>
<reference evidence="1 2" key="1">
    <citation type="journal article" date="2019" name="Sci. Rep.">
        <title>Orb-weaving spider Araneus ventricosus genome elucidates the spidroin gene catalogue.</title>
        <authorList>
            <person name="Kono N."/>
            <person name="Nakamura H."/>
            <person name="Ohtoshi R."/>
            <person name="Moran D.A.P."/>
            <person name="Shinohara A."/>
            <person name="Yoshida Y."/>
            <person name="Fujiwara M."/>
            <person name="Mori M."/>
            <person name="Tomita M."/>
            <person name="Arakawa K."/>
        </authorList>
    </citation>
    <scope>NUCLEOTIDE SEQUENCE [LARGE SCALE GENOMIC DNA]</scope>
</reference>
<proteinExistence type="predicted"/>
<accession>A0A4Y2HL42</accession>
<keyword evidence="2" id="KW-1185">Reference proteome</keyword>
<name>A0A4Y2HL42_ARAVE</name>
<comment type="caution">
    <text evidence="1">The sequence shown here is derived from an EMBL/GenBank/DDBJ whole genome shotgun (WGS) entry which is preliminary data.</text>
</comment>
<evidence type="ECO:0000313" key="1">
    <source>
        <dbReference type="EMBL" id="GBM66091.1"/>
    </source>
</evidence>
<protein>
    <submittedName>
        <fullName evidence="1">Uncharacterized protein</fullName>
    </submittedName>
</protein>